<name>A0AAV1IUC7_9NEOP</name>
<accession>A0AAV1IUC7</accession>
<sequence length="140" mass="16243">MHIKQYKEFKGTRNIALESFKIVSLENFEEWRIVMARCGDWSEEKGQFGANVIKKASVNKRKRIAVKENPYKSQINPEEGLKSSMTRTVAMLQIRRQCSNLYPSHLLESARREGVRYVPITMGMSERKESHLLNTILSPL</sequence>
<proteinExistence type="predicted"/>
<gene>
    <name evidence="1" type="ORF">LNINA_LOCUS575</name>
</gene>
<dbReference type="EMBL" id="CAVLEF010000001">
    <property type="protein sequence ID" value="CAK1540528.1"/>
    <property type="molecule type" value="Genomic_DNA"/>
</dbReference>
<comment type="caution">
    <text evidence="1">The sequence shown here is derived from an EMBL/GenBank/DDBJ whole genome shotgun (WGS) entry which is preliminary data.</text>
</comment>
<keyword evidence="2" id="KW-1185">Reference proteome</keyword>
<evidence type="ECO:0000313" key="2">
    <source>
        <dbReference type="Proteomes" id="UP001497472"/>
    </source>
</evidence>
<organism evidence="1 2">
    <name type="scientific">Leptosia nina</name>
    <dbReference type="NCBI Taxonomy" id="320188"/>
    <lineage>
        <taxon>Eukaryota</taxon>
        <taxon>Metazoa</taxon>
        <taxon>Ecdysozoa</taxon>
        <taxon>Arthropoda</taxon>
        <taxon>Hexapoda</taxon>
        <taxon>Insecta</taxon>
        <taxon>Pterygota</taxon>
        <taxon>Neoptera</taxon>
        <taxon>Endopterygota</taxon>
        <taxon>Lepidoptera</taxon>
        <taxon>Glossata</taxon>
        <taxon>Ditrysia</taxon>
        <taxon>Papilionoidea</taxon>
        <taxon>Pieridae</taxon>
        <taxon>Pierinae</taxon>
        <taxon>Leptosia</taxon>
    </lineage>
</organism>
<protein>
    <submittedName>
        <fullName evidence="1">Uncharacterized protein</fullName>
    </submittedName>
</protein>
<reference evidence="1 2" key="1">
    <citation type="submission" date="2023-11" db="EMBL/GenBank/DDBJ databases">
        <authorList>
            <person name="Okamura Y."/>
        </authorList>
    </citation>
    <scope>NUCLEOTIDE SEQUENCE [LARGE SCALE GENOMIC DNA]</scope>
</reference>
<evidence type="ECO:0000313" key="1">
    <source>
        <dbReference type="EMBL" id="CAK1540528.1"/>
    </source>
</evidence>
<dbReference type="AlphaFoldDB" id="A0AAV1IUC7"/>
<dbReference type="Proteomes" id="UP001497472">
    <property type="component" value="Unassembled WGS sequence"/>
</dbReference>